<evidence type="ECO:0000256" key="2">
    <source>
        <dbReference type="SAM" id="MobiDB-lite"/>
    </source>
</evidence>
<dbReference type="Pfam" id="PF00626">
    <property type="entry name" value="Gelsolin"/>
    <property type="match status" value="1"/>
</dbReference>
<dbReference type="GO" id="GO:0051693">
    <property type="term" value="P:actin filament capping"/>
    <property type="evidence" value="ECO:0007669"/>
    <property type="project" value="UniProtKB-KW"/>
</dbReference>
<name>A0A9Q1QDU7_9CARY</name>
<feature type="region of interest" description="Disordered" evidence="2">
    <location>
        <begin position="116"/>
        <end position="158"/>
    </location>
</feature>
<dbReference type="PANTHER" id="PTHR11977">
    <property type="entry name" value="VILLIN"/>
    <property type="match status" value="1"/>
</dbReference>
<dbReference type="OrthoDB" id="1713913at2759"/>
<evidence type="ECO:0000313" key="5">
    <source>
        <dbReference type="Proteomes" id="UP001153076"/>
    </source>
</evidence>
<keyword evidence="5" id="KW-1185">Reference proteome</keyword>
<feature type="compositionally biased region" description="Pro residues" evidence="2">
    <location>
        <begin position="242"/>
        <end position="256"/>
    </location>
</feature>
<dbReference type="InterPro" id="IPR007123">
    <property type="entry name" value="Gelsolin-like_dom"/>
</dbReference>
<dbReference type="FunFam" id="1.10.950.10:FF:000004">
    <property type="entry name" value="Villin-like 1"/>
    <property type="match status" value="1"/>
</dbReference>
<comment type="caution">
    <text evidence="4">The sequence shown here is derived from an EMBL/GenBank/DDBJ whole genome shotgun (WGS) entry which is preliminary data.</text>
</comment>
<dbReference type="SMART" id="SM00262">
    <property type="entry name" value="GEL"/>
    <property type="match status" value="1"/>
</dbReference>
<dbReference type="AlphaFoldDB" id="A0A9Q1QDU7"/>
<evidence type="ECO:0000259" key="3">
    <source>
        <dbReference type="PROSITE" id="PS51089"/>
    </source>
</evidence>
<gene>
    <name evidence="4" type="ORF">Cgig2_025494</name>
</gene>
<dbReference type="Gene3D" id="3.40.20.10">
    <property type="entry name" value="Severin"/>
    <property type="match status" value="1"/>
</dbReference>
<dbReference type="InterPro" id="IPR003128">
    <property type="entry name" value="Villin_headpiece"/>
</dbReference>
<dbReference type="InterPro" id="IPR036886">
    <property type="entry name" value="Villin_headpiece_dom_sf"/>
</dbReference>
<dbReference type="InterPro" id="IPR007122">
    <property type="entry name" value="Villin/Gelsolin"/>
</dbReference>
<feature type="compositionally biased region" description="Polar residues" evidence="2">
    <location>
        <begin position="135"/>
        <end position="152"/>
    </location>
</feature>
<sequence length="346" mass="38775">MDEISTNWVLLQVTEIHNFTQDDLMTEDVFILDIHSDIFIWVGQQVDAKTKKQALTIAEKFVERDFLHEKLSRQVPVYIINEGSEAPFFTRFFAWDSGKTAMHGNSFQRKLTLLKGGGAPAVDKPKRRTPASYGGRSSSVPDKSQRSRSMSFSPDRVRVRGRSPAFNALAATFENANARNLSTPPPVVRKLYPKSVTPDSIKVAPKSTAIATLTASFEQTPREPIIPRSRKVNSESPKEKPPPTPTSTPTPAPAPTPESTSKENSMGSIQEDAKEGEVEDEEGLTIYPYERLKTTSTEPVTDIDVTKRETYLSAAEFKEKFGMTKDAFYKLPKWKQNKLKMALQLF</sequence>
<protein>
    <recommendedName>
        <fullName evidence="3">HP domain-containing protein</fullName>
    </recommendedName>
</protein>
<dbReference type="InterPro" id="IPR029006">
    <property type="entry name" value="ADF-H/Gelsolin-like_dom_sf"/>
</dbReference>
<dbReference type="SMART" id="SM00153">
    <property type="entry name" value="VHP"/>
    <property type="match status" value="1"/>
</dbReference>
<dbReference type="PROSITE" id="PS51089">
    <property type="entry name" value="HP"/>
    <property type="match status" value="1"/>
</dbReference>
<keyword evidence="1" id="KW-0117">Actin capping</keyword>
<dbReference type="PANTHER" id="PTHR11977:SF138">
    <property type="entry name" value="VILLIN-4"/>
    <property type="match status" value="1"/>
</dbReference>
<dbReference type="Proteomes" id="UP001153076">
    <property type="component" value="Unassembled WGS sequence"/>
</dbReference>
<evidence type="ECO:0000313" key="4">
    <source>
        <dbReference type="EMBL" id="KAJ8438089.1"/>
    </source>
</evidence>
<dbReference type="Pfam" id="PF02209">
    <property type="entry name" value="VHP"/>
    <property type="match status" value="1"/>
</dbReference>
<feature type="domain" description="HP" evidence="3">
    <location>
        <begin position="281"/>
        <end position="346"/>
    </location>
</feature>
<organism evidence="4 5">
    <name type="scientific">Carnegiea gigantea</name>
    <dbReference type="NCBI Taxonomy" id="171969"/>
    <lineage>
        <taxon>Eukaryota</taxon>
        <taxon>Viridiplantae</taxon>
        <taxon>Streptophyta</taxon>
        <taxon>Embryophyta</taxon>
        <taxon>Tracheophyta</taxon>
        <taxon>Spermatophyta</taxon>
        <taxon>Magnoliopsida</taxon>
        <taxon>eudicotyledons</taxon>
        <taxon>Gunneridae</taxon>
        <taxon>Pentapetalae</taxon>
        <taxon>Caryophyllales</taxon>
        <taxon>Cactineae</taxon>
        <taxon>Cactaceae</taxon>
        <taxon>Cactoideae</taxon>
        <taxon>Echinocereeae</taxon>
        <taxon>Carnegiea</taxon>
    </lineage>
</organism>
<dbReference type="GO" id="GO:0051015">
    <property type="term" value="F:actin filament binding"/>
    <property type="evidence" value="ECO:0007669"/>
    <property type="project" value="InterPro"/>
</dbReference>
<feature type="region of interest" description="Disordered" evidence="2">
    <location>
        <begin position="214"/>
        <end position="291"/>
    </location>
</feature>
<dbReference type="GO" id="GO:0051014">
    <property type="term" value="P:actin filament severing"/>
    <property type="evidence" value="ECO:0007669"/>
    <property type="project" value="TreeGrafter"/>
</dbReference>
<dbReference type="Gene3D" id="1.10.950.10">
    <property type="entry name" value="Villin headpiece domain"/>
    <property type="match status" value="1"/>
</dbReference>
<dbReference type="PRINTS" id="PR00597">
    <property type="entry name" value="GELSOLIN"/>
</dbReference>
<evidence type="ECO:0000256" key="1">
    <source>
        <dbReference type="ARBA" id="ARBA00022467"/>
    </source>
</evidence>
<dbReference type="GO" id="GO:0007015">
    <property type="term" value="P:actin filament organization"/>
    <property type="evidence" value="ECO:0007669"/>
    <property type="project" value="UniProtKB-ARBA"/>
</dbReference>
<proteinExistence type="predicted"/>
<dbReference type="EMBL" id="JAKOGI010000270">
    <property type="protein sequence ID" value="KAJ8438089.1"/>
    <property type="molecule type" value="Genomic_DNA"/>
</dbReference>
<dbReference type="SUPFAM" id="SSF47050">
    <property type="entry name" value="VHP, Villin headpiece domain"/>
    <property type="match status" value="1"/>
</dbReference>
<dbReference type="SUPFAM" id="SSF55753">
    <property type="entry name" value="Actin depolymerizing proteins"/>
    <property type="match status" value="1"/>
</dbReference>
<reference evidence="4" key="1">
    <citation type="submission" date="2022-04" db="EMBL/GenBank/DDBJ databases">
        <title>Carnegiea gigantea Genome sequencing and assembly v2.</title>
        <authorList>
            <person name="Copetti D."/>
            <person name="Sanderson M.J."/>
            <person name="Burquez A."/>
            <person name="Wojciechowski M.F."/>
        </authorList>
    </citation>
    <scope>NUCLEOTIDE SEQUENCE</scope>
    <source>
        <strain evidence="4">SGP5-SGP5p</strain>
        <tissue evidence="4">Aerial part</tissue>
    </source>
</reference>
<accession>A0A9Q1QDU7</accession>
<feature type="compositionally biased region" description="Basic and acidic residues" evidence="2">
    <location>
        <begin position="232"/>
        <end position="241"/>
    </location>
</feature>